<dbReference type="GO" id="GO:0005634">
    <property type="term" value="C:nucleus"/>
    <property type="evidence" value="ECO:0007669"/>
    <property type="project" value="UniProtKB-SubCell"/>
</dbReference>
<dbReference type="OMA" id="PRYERRF"/>
<sequence>MNSYKNLSDESDDSDDDYIKRRRREKYASDEEEKPMRDHNNTRRESPNRQPRQQQKHHQQPPNSPSSNYQKRKRGDDDHVDSPSNESSQKKKKTDDDWDYESDPRQKIIHQIISICEFKPSDELYEKLKEVSTRITTDLEDDYQTNITTISDILMQCVADFPVKSSLYAIVIALINNKLPKFGELLVSLTVEHVIQSHNNNDWIRVKSLLRFICELMHFKVVAESDIYQIFDTFIDLSVKNAETLIGMNYMYVILGALPWGIEAFKENSIYLSDISSKLTKYFEVYNQNDFGLYQVYKGQKDCLGAMWDQFKYFLSNQTETKVIKSLLRAHINVTESDLSDGRAHKLEIPAGSLNDVATKDTDFSKGYLFKSRLGLYESMIPNSLHLLSPIDRLVVEEYISDFLYFFNGSHRDCVNRLYIWAGDLATLAFKKDTSVSSPKSMEEKELAILNDLDPSGEYFQHMAMDIILGAMCCLPAPPVKIHFYNVVVIGLCLQKCTKDNFSREIVKKYINYVFENIDDFDDECCMQRFTSLMSYYLSQFDCKWSWDKWSFIFNDPDSSTNKRREQFIRLVLQKTLHVTYMNKVKRSIKGSSNLTEDKFDDDSRYNEDEDLTDVPFAKFLPYSPDATFKYTPDSPYHADATKLLDAIKGKKKDNTEVIELFSTLDCKDDKILLLDIFISCILSNQKNLTEFSDLLTYYKEAISQLMDFDVLPQRVNIIRCLWRYWHKSPQRIILLMKKLLLQHDIISCQSLANYLFTDNELLFSYGYSWDILKSCLDTQITRALRAFEYGDDSTSTSDTVPKIKKDNQPSDHFDLDKAVKGLDSMFFKMLLGEIRETVYIITRLLTEKLLTYDNVKSWEFNHLYGLLKEVARLYQVYVKDLQGYVESILSESSNTIVKEHLLSLFKGLNFFKHTSVFVPAGSKATTPRYERRFDPILQTKNYTILDTRHSIHDLLIQEIQRVENEIPVIITKDHPLCSLLLPPLSDTKKPETVDEEMKNNQTTSGEQQ</sequence>
<evidence type="ECO:0000256" key="1">
    <source>
        <dbReference type="ARBA" id="ARBA00004123"/>
    </source>
</evidence>
<dbReference type="Pfam" id="PF02854">
    <property type="entry name" value="MIF4G"/>
    <property type="match status" value="1"/>
</dbReference>
<organism evidence="9">
    <name type="scientific">Naegleria gruberi</name>
    <name type="common">Amoeba</name>
    <dbReference type="NCBI Taxonomy" id="5762"/>
    <lineage>
        <taxon>Eukaryota</taxon>
        <taxon>Discoba</taxon>
        <taxon>Heterolobosea</taxon>
        <taxon>Tetramitia</taxon>
        <taxon>Eutetramitia</taxon>
        <taxon>Vahlkampfiidae</taxon>
        <taxon>Naegleria</taxon>
    </lineage>
</organism>
<dbReference type="STRING" id="5762.D2VH37"/>
<evidence type="ECO:0000256" key="4">
    <source>
        <dbReference type="ARBA" id="ARBA00023187"/>
    </source>
</evidence>
<dbReference type="AlphaFoldDB" id="D2VH37"/>
<protein>
    <submittedName>
        <fullName evidence="8">Cap binding protein with MIF4G domain</fullName>
    </submittedName>
</protein>
<dbReference type="InterPro" id="IPR016024">
    <property type="entry name" value="ARM-type_fold"/>
</dbReference>
<evidence type="ECO:0000259" key="7">
    <source>
        <dbReference type="SMART" id="SM00543"/>
    </source>
</evidence>
<keyword evidence="5" id="KW-0539">Nucleus</keyword>
<feature type="compositionally biased region" description="Basic and acidic residues" evidence="6">
    <location>
        <begin position="26"/>
        <end position="47"/>
    </location>
</feature>
<dbReference type="Pfam" id="PF09090">
    <property type="entry name" value="MIF4G_like_2"/>
    <property type="match status" value="1"/>
</dbReference>
<dbReference type="GeneID" id="8850039"/>
<name>D2VH37_NAEGR</name>
<keyword evidence="4" id="KW-0508">mRNA splicing</keyword>
<evidence type="ECO:0000256" key="3">
    <source>
        <dbReference type="ARBA" id="ARBA00022664"/>
    </source>
</evidence>
<dbReference type="InterPro" id="IPR015172">
    <property type="entry name" value="MIF4G-like_typ-1"/>
</dbReference>
<proteinExistence type="inferred from homology"/>
<feature type="region of interest" description="Disordered" evidence="6">
    <location>
        <begin position="988"/>
        <end position="1009"/>
    </location>
</feature>
<comment type="similarity">
    <text evidence="2">Belongs to the NCBP1 family.</text>
</comment>
<dbReference type="Gene3D" id="1.25.40.180">
    <property type="match status" value="3"/>
</dbReference>
<dbReference type="EMBL" id="GG738871">
    <property type="protein sequence ID" value="EFC43823.1"/>
    <property type="molecule type" value="Genomic_DNA"/>
</dbReference>
<dbReference type="SMART" id="SM00543">
    <property type="entry name" value="MIF4G"/>
    <property type="match status" value="1"/>
</dbReference>
<feature type="region of interest" description="Disordered" evidence="6">
    <location>
        <begin position="1"/>
        <end position="102"/>
    </location>
</feature>
<dbReference type="OrthoDB" id="10252707at2759"/>
<dbReference type="GO" id="GO:0006397">
    <property type="term" value="P:mRNA processing"/>
    <property type="evidence" value="ECO:0007669"/>
    <property type="project" value="UniProtKB-KW"/>
</dbReference>
<dbReference type="SUPFAM" id="SSF48371">
    <property type="entry name" value="ARM repeat"/>
    <property type="match status" value="3"/>
</dbReference>
<dbReference type="GO" id="GO:0006406">
    <property type="term" value="P:mRNA export from nucleus"/>
    <property type="evidence" value="ECO:0007669"/>
    <property type="project" value="InterPro"/>
</dbReference>
<dbReference type="GO" id="GO:0000339">
    <property type="term" value="F:RNA cap binding"/>
    <property type="evidence" value="ECO:0007669"/>
    <property type="project" value="InterPro"/>
</dbReference>
<keyword evidence="9" id="KW-1185">Reference proteome</keyword>
<dbReference type="InterPro" id="IPR003890">
    <property type="entry name" value="MIF4G-like_typ-3"/>
</dbReference>
<dbReference type="PANTHER" id="PTHR12412:SF2">
    <property type="entry name" value="NUCLEAR CAP-BINDING PROTEIN SUBUNIT 1"/>
    <property type="match status" value="1"/>
</dbReference>
<dbReference type="GO" id="GO:0005846">
    <property type="term" value="C:nuclear cap binding complex"/>
    <property type="evidence" value="ECO:0007669"/>
    <property type="project" value="InterPro"/>
</dbReference>
<dbReference type="GO" id="GO:0000184">
    <property type="term" value="P:nuclear-transcribed mRNA catabolic process, nonsense-mediated decay"/>
    <property type="evidence" value="ECO:0007669"/>
    <property type="project" value="TreeGrafter"/>
</dbReference>
<dbReference type="VEuPathDB" id="AmoebaDB:NAEGRDRAFT_79964"/>
<feature type="compositionally biased region" description="Polar residues" evidence="6">
    <location>
        <begin position="1000"/>
        <end position="1009"/>
    </location>
</feature>
<comment type="subcellular location">
    <subcellularLocation>
        <location evidence="1">Nucleus</location>
    </subcellularLocation>
</comment>
<accession>D2VH37</accession>
<feature type="compositionally biased region" description="Basic and acidic residues" evidence="6">
    <location>
        <begin position="988"/>
        <end position="999"/>
    </location>
</feature>
<feature type="domain" description="MIF4G" evidence="7">
    <location>
        <begin position="121"/>
        <end position="303"/>
    </location>
</feature>
<dbReference type="Pfam" id="PF09088">
    <property type="entry name" value="MIF4G_like"/>
    <property type="match status" value="1"/>
</dbReference>
<dbReference type="eggNOG" id="KOG1104">
    <property type="taxonomic scope" value="Eukaryota"/>
</dbReference>
<dbReference type="GO" id="GO:0003729">
    <property type="term" value="F:mRNA binding"/>
    <property type="evidence" value="ECO:0007669"/>
    <property type="project" value="TreeGrafter"/>
</dbReference>
<gene>
    <name evidence="8" type="ORF">NAEGRDRAFT_79964</name>
</gene>
<evidence type="ECO:0000256" key="5">
    <source>
        <dbReference type="ARBA" id="ARBA00023242"/>
    </source>
</evidence>
<dbReference type="InParanoid" id="D2VH37"/>
<evidence type="ECO:0000256" key="2">
    <source>
        <dbReference type="ARBA" id="ARBA00007413"/>
    </source>
</evidence>
<reference evidence="8 9" key="1">
    <citation type="journal article" date="2010" name="Cell">
        <title>The genome of Naegleria gruberi illuminates early eukaryotic versatility.</title>
        <authorList>
            <person name="Fritz-Laylin L.K."/>
            <person name="Prochnik S.E."/>
            <person name="Ginger M.L."/>
            <person name="Dacks J.B."/>
            <person name="Carpenter M.L."/>
            <person name="Field M.C."/>
            <person name="Kuo A."/>
            <person name="Paredez A."/>
            <person name="Chapman J."/>
            <person name="Pham J."/>
            <person name="Shu S."/>
            <person name="Neupane R."/>
            <person name="Cipriano M."/>
            <person name="Mancuso J."/>
            <person name="Tu H."/>
            <person name="Salamov A."/>
            <person name="Lindquist E."/>
            <person name="Shapiro H."/>
            <person name="Lucas S."/>
            <person name="Grigoriev I.V."/>
            <person name="Cande W.Z."/>
            <person name="Fulton C."/>
            <person name="Rokhsar D.S."/>
            <person name="Dawson S.C."/>
        </authorList>
    </citation>
    <scope>NUCLEOTIDE SEQUENCE [LARGE SCALE GENOMIC DNA]</scope>
    <source>
        <strain evidence="8 9">NEG-M</strain>
    </source>
</reference>
<dbReference type="GO" id="GO:0008380">
    <property type="term" value="P:RNA splicing"/>
    <property type="evidence" value="ECO:0007669"/>
    <property type="project" value="UniProtKB-KW"/>
</dbReference>
<evidence type="ECO:0000313" key="9">
    <source>
        <dbReference type="Proteomes" id="UP000006671"/>
    </source>
</evidence>
<dbReference type="Proteomes" id="UP000006671">
    <property type="component" value="Unassembled WGS sequence"/>
</dbReference>
<evidence type="ECO:0000256" key="6">
    <source>
        <dbReference type="SAM" id="MobiDB-lite"/>
    </source>
</evidence>
<keyword evidence="3" id="KW-0507">mRNA processing</keyword>
<dbReference type="InterPro" id="IPR027159">
    <property type="entry name" value="CBP80"/>
</dbReference>
<dbReference type="InterPro" id="IPR015174">
    <property type="entry name" value="MIF4G-like_typ-2"/>
</dbReference>
<evidence type="ECO:0000313" key="8">
    <source>
        <dbReference type="EMBL" id="EFC43823.1"/>
    </source>
</evidence>
<dbReference type="PANTHER" id="PTHR12412">
    <property type="entry name" value="CAP BINDING PROTEIN"/>
    <property type="match status" value="1"/>
</dbReference>
<dbReference type="KEGG" id="ngr:NAEGRDRAFT_79964"/>
<dbReference type="RefSeq" id="XP_002676567.1">
    <property type="nucleotide sequence ID" value="XM_002676521.1"/>
</dbReference>